<keyword evidence="2" id="KW-1185">Reference proteome</keyword>
<organism evidence="1 2">
    <name type="scientific">Falsochrobactrum tianjinense</name>
    <dbReference type="NCBI Taxonomy" id="2706015"/>
    <lineage>
        <taxon>Bacteria</taxon>
        <taxon>Pseudomonadati</taxon>
        <taxon>Pseudomonadota</taxon>
        <taxon>Alphaproteobacteria</taxon>
        <taxon>Hyphomicrobiales</taxon>
        <taxon>Brucellaceae</taxon>
        <taxon>Falsochrobactrum</taxon>
    </lineage>
</organism>
<reference evidence="1 2" key="1">
    <citation type="submission" date="2021-06" db="EMBL/GenBank/DDBJ databases">
        <title>Falsochrobactrum tianjin sp.nov., a new petroleum-degrading bacteria isolated from oily soils.</title>
        <authorList>
            <person name="Chen G."/>
            <person name="Chen H."/>
            <person name="Tian J."/>
            <person name="Qing J."/>
            <person name="Zhong L."/>
            <person name="Ma W."/>
            <person name="Song Y."/>
            <person name="Cui X."/>
            <person name="Yan B."/>
        </authorList>
    </citation>
    <scope>NUCLEOTIDE SEQUENCE [LARGE SCALE GENOMIC DNA]</scope>
    <source>
        <strain evidence="1 2">TDYN1</strain>
    </source>
</reference>
<dbReference type="EMBL" id="JAHRVA010000005">
    <property type="protein sequence ID" value="MBV2144197.1"/>
    <property type="molecule type" value="Genomic_DNA"/>
</dbReference>
<name>A0A949PP19_9HYPH</name>
<dbReference type="AlphaFoldDB" id="A0A949PP19"/>
<proteinExistence type="predicted"/>
<comment type="caution">
    <text evidence="1">The sequence shown here is derived from an EMBL/GenBank/DDBJ whole genome shotgun (WGS) entry which is preliminary data.</text>
</comment>
<evidence type="ECO:0000313" key="2">
    <source>
        <dbReference type="Proteomes" id="UP000752297"/>
    </source>
</evidence>
<protein>
    <submittedName>
        <fullName evidence="1">Uncharacterized protein</fullName>
    </submittedName>
</protein>
<gene>
    <name evidence="1" type="ORF">KUG47_11905</name>
</gene>
<accession>A0A949PP19</accession>
<sequence length="228" mass="25941">MTITEQAVKAALEEYNKTRGYMVSNVDRMYAALTAAAPFLQGVKEEPIGYLFQHEETGLTQVVEVQQVEWGFEKNNPRWQKISPVYSAPVSEPFPAREQALELLNKFDPHEEANEYEFRGDGGDYRPSETERLMLEDFAAGLLGRIEDAIRALSLTVGDGWSDVDENTPTDGFIMAWSPDHPDLAMIWKAEYFHNARKPGTSKHLSANHFTKWRRIPLPAMPAQERPQ</sequence>
<dbReference type="Proteomes" id="UP000752297">
    <property type="component" value="Unassembled WGS sequence"/>
</dbReference>
<evidence type="ECO:0000313" key="1">
    <source>
        <dbReference type="EMBL" id="MBV2144197.1"/>
    </source>
</evidence>